<dbReference type="GO" id="GO:0055085">
    <property type="term" value="P:transmembrane transport"/>
    <property type="evidence" value="ECO:0007669"/>
    <property type="project" value="InterPro"/>
</dbReference>
<dbReference type="PROSITE" id="PS50928">
    <property type="entry name" value="ABC_TM1"/>
    <property type="match status" value="1"/>
</dbReference>
<dbReference type="RefSeq" id="WP_024544322.1">
    <property type="nucleotide sequence ID" value="NZ_LR214938.2"/>
</dbReference>
<dbReference type="PANTHER" id="PTHR30465">
    <property type="entry name" value="INNER MEMBRANE ABC TRANSPORTER"/>
    <property type="match status" value="1"/>
</dbReference>
<sequence>MKAKIKYIFIRLAIYLAIFIVATLLIFFIVNLLLQNQIKKTLAVYSQIEFNLGLRFLHWLSRFFTANGKIYSSELNVTNSSISGLFFNQFKITLLFTGLIYIFSIILGNVLGVVAGYKFSKAPDITINIIVSFFAALPLIIIAIIALSTASLFGYPSQYLREYSFASLFVPIMVTSFGTISLFFVRARKTTKEVITSNYYIFAKSLGYNKSQLIRKILIKQLLINQLQAIIPFYIILLSTSIVIERIFSIPGQSIFLSYAFKNAEIDLIMFFFMFSLLVLLISKFVLATLLDYINPMQKSSYFNDFAFIKPRKEKKWKIAN</sequence>
<dbReference type="AlphaFoldDB" id="A0A448ZZ52"/>
<organism evidence="9">
    <name type="scientific">Metamycoplasma salivarium</name>
    <name type="common">Mycoplasma salivarium</name>
    <dbReference type="NCBI Taxonomy" id="2124"/>
    <lineage>
        <taxon>Bacteria</taxon>
        <taxon>Bacillati</taxon>
        <taxon>Mycoplasmatota</taxon>
        <taxon>Mycoplasmoidales</taxon>
        <taxon>Metamycoplasmataceae</taxon>
        <taxon>Metamycoplasma</taxon>
    </lineage>
</organism>
<feature type="transmembrane region" description="Helical" evidence="7">
    <location>
        <begin position="165"/>
        <end position="185"/>
    </location>
</feature>
<evidence type="ECO:0000256" key="4">
    <source>
        <dbReference type="ARBA" id="ARBA00022692"/>
    </source>
</evidence>
<feature type="transmembrane region" description="Helical" evidence="7">
    <location>
        <begin position="268"/>
        <end position="291"/>
    </location>
</feature>
<dbReference type="Gene3D" id="1.10.3720.10">
    <property type="entry name" value="MetI-like"/>
    <property type="match status" value="1"/>
</dbReference>
<evidence type="ECO:0000256" key="3">
    <source>
        <dbReference type="ARBA" id="ARBA00022475"/>
    </source>
</evidence>
<name>A0A448ZZ52_METSV</name>
<geneLocation type="plasmid" evidence="9">
    <name>2</name>
</geneLocation>
<dbReference type="GO" id="GO:0005886">
    <property type="term" value="C:plasma membrane"/>
    <property type="evidence" value="ECO:0007669"/>
    <property type="project" value="UniProtKB-SubCell"/>
</dbReference>
<dbReference type="InterPro" id="IPR035906">
    <property type="entry name" value="MetI-like_sf"/>
</dbReference>
<keyword evidence="3" id="KW-1003">Cell membrane</keyword>
<dbReference type="CDD" id="cd06261">
    <property type="entry name" value="TM_PBP2"/>
    <property type="match status" value="1"/>
</dbReference>
<evidence type="ECO:0000256" key="2">
    <source>
        <dbReference type="ARBA" id="ARBA00022448"/>
    </source>
</evidence>
<comment type="similarity">
    <text evidence="7">Belongs to the binding-protein-dependent transport system permease family.</text>
</comment>
<protein>
    <submittedName>
        <fullName evidence="9">Oligopeptide ABC transporter permease</fullName>
    </submittedName>
</protein>
<keyword evidence="2 7" id="KW-0813">Transport</keyword>
<feature type="transmembrane region" description="Helical" evidence="7">
    <location>
        <begin position="129"/>
        <end position="153"/>
    </location>
</feature>
<evidence type="ECO:0000256" key="5">
    <source>
        <dbReference type="ARBA" id="ARBA00022989"/>
    </source>
</evidence>
<dbReference type="Pfam" id="PF00528">
    <property type="entry name" value="BPD_transp_1"/>
    <property type="match status" value="1"/>
</dbReference>
<feature type="transmembrane region" description="Helical" evidence="7">
    <location>
        <begin position="92"/>
        <end position="117"/>
    </location>
</feature>
<dbReference type="InterPro" id="IPR000515">
    <property type="entry name" value="MetI-like"/>
</dbReference>
<keyword evidence="4 7" id="KW-0812">Transmembrane</keyword>
<keyword evidence="6 7" id="KW-0472">Membrane</keyword>
<evidence type="ECO:0000259" key="8">
    <source>
        <dbReference type="PROSITE" id="PS50928"/>
    </source>
</evidence>
<dbReference type="EMBL" id="LR214939">
    <property type="protein sequence ID" value="VEU56475.1"/>
    <property type="molecule type" value="Genomic_DNA"/>
</dbReference>
<evidence type="ECO:0000256" key="1">
    <source>
        <dbReference type="ARBA" id="ARBA00004651"/>
    </source>
</evidence>
<gene>
    <name evidence="9" type="primary">oppB_4</name>
    <name evidence="9" type="ORF">NCTC10113_01384</name>
</gene>
<keyword evidence="9" id="KW-0614">Plasmid</keyword>
<feature type="transmembrane region" description="Helical" evidence="7">
    <location>
        <begin position="12"/>
        <end position="34"/>
    </location>
</feature>
<keyword evidence="5 7" id="KW-1133">Transmembrane helix</keyword>
<evidence type="ECO:0000256" key="6">
    <source>
        <dbReference type="ARBA" id="ARBA00023136"/>
    </source>
</evidence>
<reference evidence="9" key="1">
    <citation type="submission" date="2019-01" db="EMBL/GenBank/DDBJ databases">
        <authorList>
            <consortium name="Pathogen Informatics"/>
        </authorList>
    </citation>
    <scope>NUCLEOTIDE SEQUENCE [LARGE SCALE GENOMIC DNA]</scope>
    <source>
        <strain evidence="9">NCTC10113</strain>
    </source>
</reference>
<feature type="transmembrane region" description="Helical" evidence="7">
    <location>
        <begin position="222"/>
        <end position="248"/>
    </location>
</feature>
<comment type="subcellular location">
    <subcellularLocation>
        <location evidence="1 7">Cell membrane</location>
        <topology evidence="1 7">Multi-pass membrane protein</topology>
    </subcellularLocation>
</comment>
<accession>A0A448ZZ52</accession>
<evidence type="ECO:0000256" key="7">
    <source>
        <dbReference type="RuleBase" id="RU363032"/>
    </source>
</evidence>
<dbReference type="PANTHER" id="PTHR30465:SF0">
    <property type="entry name" value="OLIGOPEPTIDE TRANSPORT SYSTEM PERMEASE PROTEIN APPB"/>
    <property type="match status" value="1"/>
</dbReference>
<evidence type="ECO:0000313" key="9">
    <source>
        <dbReference type="EMBL" id="VEU56475.1"/>
    </source>
</evidence>
<feature type="domain" description="ABC transmembrane type-1" evidence="8">
    <location>
        <begin position="90"/>
        <end position="291"/>
    </location>
</feature>
<dbReference type="SUPFAM" id="SSF161098">
    <property type="entry name" value="MetI-like"/>
    <property type="match status" value="1"/>
</dbReference>
<proteinExistence type="inferred from homology"/>